<comment type="caution">
    <text evidence="3">The sequence shown here is derived from an EMBL/GenBank/DDBJ whole genome shotgun (WGS) entry which is preliminary data.</text>
</comment>
<feature type="domain" description="BAG" evidence="2">
    <location>
        <begin position="232"/>
        <end position="313"/>
    </location>
</feature>
<dbReference type="InterPro" id="IPR036533">
    <property type="entry name" value="BAG_dom_sf"/>
</dbReference>
<feature type="compositionally biased region" description="Pro residues" evidence="1">
    <location>
        <begin position="181"/>
        <end position="191"/>
    </location>
</feature>
<feature type="compositionally biased region" description="Basic and acidic residues" evidence="1">
    <location>
        <begin position="120"/>
        <end position="129"/>
    </location>
</feature>
<feature type="compositionally biased region" description="Pro residues" evidence="1">
    <location>
        <begin position="210"/>
        <end position="223"/>
    </location>
</feature>
<evidence type="ECO:0000256" key="1">
    <source>
        <dbReference type="SAM" id="MobiDB-lite"/>
    </source>
</evidence>
<dbReference type="SUPFAM" id="SSF54236">
    <property type="entry name" value="Ubiquitin-like"/>
    <property type="match status" value="1"/>
</dbReference>
<evidence type="ECO:0000313" key="4">
    <source>
        <dbReference type="Proteomes" id="UP001309876"/>
    </source>
</evidence>
<protein>
    <recommendedName>
        <fullName evidence="2">BAG domain-containing protein</fullName>
    </recommendedName>
</protein>
<organism evidence="3 4">
    <name type="scientific">Lithohypha guttulata</name>
    <dbReference type="NCBI Taxonomy" id="1690604"/>
    <lineage>
        <taxon>Eukaryota</taxon>
        <taxon>Fungi</taxon>
        <taxon>Dikarya</taxon>
        <taxon>Ascomycota</taxon>
        <taxon>Pezizomycotina</taxon>
        <taxon>Eurotiomycetes</taxon>
        <taxon>Chaetothyriomycetidae</taxon>
        <taxon>Chaetothyriales</taxon>
        <taxon>Trichomeriaceae</taxon>
        <taxon>Lithohypha</taxon>
    </lineage>
</organism>
<feature type="compositionally biased region" description="Basic and acidic residues" evidence="1">
    <location>
        <begin position="153"/>
        <end position="162"/>
    </location>
</feature>
<dbReference type="InterPro" id="IPR003103">
    <property type="entry name" value="BAG_domain"/>
</dbReference>
<sequence>MSDLYDYVDEQHNVLLPPGYASAQVFDEDDAPDTIHIRFRGDQWPIDFPPYSIAEEKVLVKHVRDRVALRLGLDGEEDRIKLMYKDKELKWNSEALRKYGCKQNSEIMAILQQEPVNHNRKTDRGKDSESEAYVSSARPSKEEGRRRSNSTYRRRDPVDDPRSGYPSANGHLHPHDTPPMGNTPPRQPSPIRPTNQRPQRQSSPVSSAPPARPTAPAVQPPQADPSTDLGKIQQLRYEFHSQWVPLIENFLRSPPSDRDERDKEYRRLNEIAYKKVFEPGDLMQPEGADKVETKATRKKLYNEATGILKNLDKYKPREGK</sequence>
<keyword evidence="4" id="KW-1185">Reference proteome</keyword>
<dbReference type="GO" id="GO:0051087">
    <property type="term" value="F:protein-folding chaperone binding"/>
    <property type="evidence" value="ECO:0007669"/>
    <property type="project" value="InterPro"/>
</dbReference>
<dbReference type="CDD" id="cd17039">
    <property type="entry name" value="Ubl_ubiquitin_like"/>
    <property type="match status" value="1"/>
</dbReference>
<name>A0AAN7T3I2_9EURO</name>
<dbReference type="AlphaFoldDB" id="A0AAN7T3I2"/>
<accession>A0AAN7T3I2</accession>
<proteinExistence type="predicted"/>
<dbReference type="InterPro" id="IPR029071">
    <property type="entry name" value="Ubiquitin-like_domsf"/>
</dbReference>
<dbReference type="Pfam" id="PF02179">
    <property type="entry name" value="BAG"/>
    <property type="match status" value="1"/>
</dbReference>
<reference evidence="3 4" key="1">
    <citation type="submission" date="2023-08" db="EMBL/GenBank/DDBJ databases">
        <title>Black Yeasts Isolated from many extreme environments.</title>
        <authorList>
            <person name="Coleine C."/>
            <person name="Stajich J.E."/>
            <person name="Selbmann L."/>
        </authorList>
    </citation>
    <scope>NUCLEOTIDE SEQUENCE [LARGE SCALE GENOMIC DNA]</scope>
    <source>
        <strain evidence="3 4">CCFEE 5910</strain>
    </source>
</reference>
<feature type="compositionally biased region" description="Low complexity" evidence="1">
    <location>
        <begin position="196"/>
        <end position="209"/>
    </location>
</feature>
<gene>
    <name evidence="3" type="ORF">LTR05_003013</name>
</gene>
<feature type="region of interest" description="Disordered" evidence="1">
    <location>
        <begin position="110"/>
        <end position="231"/>
    </location>
</feature>
<evidence type="ECO:0000259" key="2">
    <source>
        <dbReference type="Pfam" id="PF02179"/>
    </source>
</evidence>
<dbReference type="Gene3D" id="3.10.20.90">
    <property type="entry name" value="Phosphatidylinositol 3-kinase Catalytic Subunit, Chain A, domain 1"/>
    <property type="match status" value="1"/>
</dbReference>
<dbReference type="EMBL" id="JAVRRJ010000002">
    <property type="protein sequence ID" value="KAK5088791.1"/>
    <property type="molecule type" value="Genomic_DNA"/>
</dbReference>
<dbReference type="Proteomes" id="UP001309876">
    <property type="component" value="Unassembled WGS sequence"/>
</dbReference>
<dbReference type="Gene3D" id="1.20.58.120">
    <property type="entry name" value="BAG domain"/>
    <property type="match status" value="1"/>
</dbReference>
<evidence type="ECO:0000313" key="3">
    <source>
        <dbReference type="EMBL" id="KAK5088791.1"/>
    </source>
</evidence>